<evidence type="ECO:0000313" key="2">
    <source>
        <dbReference type="EMBL" id="NYD32608.1"/>
    </source>
</evidence>
<dbReference type="PROSITE" id="PS51257">
    <property type="entry name" value="PROKAR_LIPOPROTEIN"/>
    <property type="match status" value="1"/>
</dbReference>
<protein>
    <recommendedName>
        <fullName evidence="4">DUF3558 domain-containing protein</fullName>
    </recommendedName>
</protein>
<feature type="signal peptide" evidence="1">
    <location>
        <begin position="1"/>
        <end position="23"/>
    </location>
</feature>
<evidence type="ECO:0000256" key="1">
    <source>
        <dbReference type="SAM" id="SignalP"/>
    </source>
</evidence>
<organism evidence="2 3">
    <name type="scientific">Nocardioides kongjuensis</name>
    <dbReference type="NCBI Taxonomy" id="349522"/>
    <lineage>
        <taxon>Bacteria</taxon>
        <taxon>Bacillati</taxon>
        <taxon>Actinomycetota</taxon>
        <taxon>Actinomycetes</taxon>
        <taxon>Propionibacteriales</taxon>
        <taxon>Nocardioidaceae</taxon>
        <taxon>Nocardioides</taxon>
    </lineage>
</organism>
<accession>A0A852RPW3</accession>
<dbReference type="AlphaFoldDB" id="A0A852RPW3"/>
<feature type="chain" id="PRO_5032754884" description="DUF3558 domain-containing protein" evidence="1">
    <location>
        <begin position="24"/>
        <end position="194"/>
    </location>
</feature>
<dbReference type="EMBL" id="JACCBF010000001">
    <property type="protein sequence ID" value="NYD32608.1"/>
    <property type="molecule type" value="Genomic_DNA"/>
</dbReference>
<keyword evidence="3" id="KW-1185">Reference proteome</keyword>
<sequence length="194" mass="20314">MPRTHLRRAALVTAALLPTLALAACGDDEKVGAKPDLPSETPALWNPCDALDTAFVKAQFGIDATEHAGTPTKPECRFTPAEGSGDAVITSNYLLFPGTLDQAWRTMGQGADADVRTPSVEQADDARVVVNATKEQLYVTGFVQNGDLIQQVDVVDPAPYDEKRVVRGVVATLTTLSTHAAETGAGADPSASPG</sequence>
<evidence type="ECO:0000313" key="3">
    <source>
        <dbReference type="Proteomes" id="UP000582231"/>
    </source>
</evidence>
<comment type="caution">
    <text evidence="2">The sequence shown here is derived from an EMBL/GenBank/DDBJ whole genome shotgun (WGS) entry which is preliminary data.</text>
</comment>
<reference evidence="2 3" key="1">
    <citation type="submission" date="2020-07" db="EMBL/GenBank/DDBJ databases">
        <title>Sequencing the genomes of 1000 actinobacteria strains.</title>
        <authorList>
            <person name="Klenk H.-P."/>
        </authorList>
    </citation>
    <scope>NUCLEOTIDE SEQUENCE [LARGE SCALE GENOMIC DNA]</scope>
    <source>
        <strain evidence="2 3">DSM 19082</strain>
    </source>
</reference>
<name>A0A852RPW3_9ACTN</name>
<gene>
    <name evidence="2" type="ORF">BJ958_004154</name>
</gene>
<dbReference type="Proteomes" id="UP000582231">
    <property type="component" value="Unassembled WGS sequence"/>
</dbReference>
<keyword evidence="1" id="KW-0732">Signal</keyword>
<proteinExistence type="predicted"/>
<dbReference type="RefSeq" id="WP_179728762.1">
    <property type="nucleotide sequence ID" value="NZ_BAABEF010000001.1"/>
</dbReference>
<evidence type="ECO:0008006" key="4">
    <source>
        <dbReference type="Google" id="ProtNLM"/>
    </source>
</evidence>